<gene>
    <name evidence="4" type="primary">48</name>
    <name evidence="4" type="ORF">SEA_YVONNETASTIC_48</name>
</gene>
<protein>
    <submittedName>
        <fullName evidence="4">Lysin A</fullName>
    </submittedName>
</protein>
<dbReference type="InterPro" id="IPR023346">
    <property type="entry name" value="Lysozyme-like_dom_sf"/>
</dbReference>
<dbReference type="InterPro" id="IPR000726">
    <property type="entry name" value="Glyco_hydro_19_cat"/>
</dbReference>
<dbReference type="Pfam" id="PF00182">
    <property type="entry name" value="Glyco_hydro_19"/>
    <property type="match status" value="1"/>
</dbReference>
<evidence type="ECO:0000256" key="2">
    <source>
        <dbReference type="ARBA" id="ARBA00023157"/>
    </source>
</evidence>
<organism evidence="4 5">
    <name type="scientific">Gordonia phage Yvonnetastic</name>
    <dbReference type="NCBI Taxonomy" id="1821566"/>
    <lineage>
        <taxon>Viruses</taxon>
        <taxon>Duplodnaviria</taxon>
        <taxon>Heunggongvirae</taxon>
        <taxon>Uroviricota</taxon>
        <taxon>Caudoviricetes</taxon>
        <taxon>Yvonnevirus</taxon>
        <taxon>Yvonnevirus yvonnetastic</taxon>
        <taxon>Gordonia virus Yvonnetastic</taxon>
    </lineage>
</organism>
<keyword evidence="2" id="KW-1015">Disulfide bond</keyword>
<evidence type="ECO:0000256" key="1">
    <source>
        <dbReference type="ARBA" id="ARBA00022821"/>
    </source>
</evidence>
<sequence>MNLGTLRRAMTPTYVSDLKLSEYLPHFNEAMVAAGITTPRRAAAWCSQIGHESSGLRYMAEIETSNPSWSWDRTRYRGRGPIQLTHSYNYRRFGQWCESRGYVEDPELFVNKPELVEQPKWGFLAAAWYWTSAGPRPGETNKFADEGNILNVSRNINGWVTTPNGMPDRIKRWNNCLNIGAALLPEGDDGMATAGDYIKGQFMGPKDAGWDQLAPQPDENGVRWSAFLRKAVTKLTLVEAIGQLVWEATLRIAPYRNGARANGKETVLGHAAAAHGGTLDILDKLSQIEARLIELENDK</sequence>
<evidence type="ECO:0000313" key="5">
    <source>
        <dbReference type="Proteomes" id="UP000201371"/>
    </source>
</evidence>
<dbReference type="Proteomes" id="UP000201371">
    <property type="component" value="Segment"/>
</dbReference>
<dbReference type="GO" id="GO:0004568">
    <property type="term" value="F:chitinase activity"/>
    <property type="evidence" value="ECO:0007669"/>
    <property type="project" value="InterPro"/>
</dbReference>
<dbReference type="SUPFAM" id="SSF53955">
    <property type="entry name" value="Lysozyme-like"/>
    <property type="match status" value="1"/>
</dbReference>
<reference evidence="5" key="1">
    <citation type="submission" date="2016-03" db="EMBL/GenBank/DDBJ databases">
        <authorList>
            <person name="Ploux O."/>
        </authorList>
    </citation>
    <scope>NUCLEOTIDE SEQUENCE [LARGE SCALE GENOMIC DNA]</scope>
</reference>
<dbReference type="GO" id="GO:0006032">
    <property type="term" value="P:chitin catabolic process"/>
    <property type="evidence" value="ECO:0007669"/>
    <property type="project" value="InterPro"/>
</dbReference>
<evidence type="ECO:0000259" key="3">
    <source>
        <dbReference type="Pfam" id="PF00182"/>
    </source>
</evidence>
<dbReference type="KEGG" id="vg:29125010"/>
<dbReference type="OrthoDB" id="2438at10239"/>
<feature type="domain" description="Glycoside hydrolase family 19 catalytic" evidence="3">
    <location>
        <begin position="68"/>
        <end position="136"/>
    </location>
</feature>
<dbReference type="EMBL" id="KU963248">
    <property type="protein sequence ID" value="AMS02592.1"/>
    <property type="molecule type" value="Genomic_DNA"/>
</dbReference>
<dbReference type="PANTHER" id="PTHR22595:SF79">
    <property type="entry name" value="CHITINASE 12"/>
    <property type="match status" value="1"/>
</dbReference>
<dbReference type="Gene3D" id="1.10.530.10">
    <property type="match status" value="1"/>
</dbReference>
<dbReference type="RefSeq" id="YP_009301102.1">
    <property type="nucleotide sequence ID" value="NC_031230.1"/>
</dbReference>
<dbReference type="PANTHER" id="PTHR22595">
    <property type="entry name" value="CHITINASE-RELATED"/>
    <property type="match status" value="1"/>
</dbReference>
<name>A0A142K909_9CAUD</name>
<proteinExistence type="predicted"/>
<dbReference type="GO" id="GO:0016998">
    <property type="term" value="P:cell wall macromolecule catabolic process"/>
    <property type="evidence" value="ECO:0007669"/>
    <property type="project" value="InterPro"/>
</dbReference>
<evidence type="ECO:0000313" key="4">
    <source>
        <dbReference type="EMBL" id="AMS02592.1"/>
    </source>
</evidence>
<keyword evidence="5" id="KW-1185">Reference proteome</keyword>
<keyword evidence="1" id="KW-0611">Plant defense</keyword>
<dbReference type="GeneID" id="29125010"/>
<accession>A0A142K909</accession>
<dbReference type="GO" id="GO:0006952">
    <property type="term" value="P:defense response"/>
    <property type="evidence" value="ECO:0007669"/>
    <property type="project" value="UniProtKB-KW"/>
</dbReference>